<feature type="non-terminal residue" evidence="3">
    <location>
        <position position="56"/>
    </location>
</feature>
<evidence type="ECO:0000256" key="1">
    <source>
        <dbReference type="ARBA" id="ARBA00007637"/>
    </source>
</evidence>
<protein>
    <recommendedName>
        <fullName evidence="2">NAD-dependent epimerase/dehydratase domain-containing protein</fullName>
    </recommendedName>
</protein>
<comment type="similarity">
    <text evidence="1">Belongs to the NAD(P)-dependent epimerase/dehydratase family.</text>
</comment>
<feature type="domain" description="NAD-dependent epimerase/dehydratase" evidence="2">
    <location>
        <begin position="3"/>
        <end position="56"/>
    </location>
</feature>
<dbReference type="PANTHER" id="PTHR43725">
    <property type="entry name" value="UDP-GLUCOSE 4-EPIMERASE"/>
    <property type="match status" value="1"/>
</dbReference>
<dbReference type="EMBL" id="BARS01033280">
    <property type="protein sequence ID" value="GAG24161.1"/>
    <property type="molecule type" value="Genomic_DNA"/>
</dbReference>
<dbReference type="InterPro" id="IPR001509">
    <property type="entry name" value="Epimerase_deHydtase"/>
</dbReference>
<evidence type="ECO:0000313" key="3">
    <source>
        <dbReference type="EMBL" id="GAG24161.1"/>
    </source>
</evidence>
<name>X0XGU6_9ZZZZ</name>
<dbReference type="InterPro" id="IPR036291">
    <property type="entry name" value="NAD(P)-bd_dom_sf"/>
</dbReference>
<comment type="caution">
    <text evidence="3">The sequence shown here is derived from an EMBL/GenBank/DDBJ whole genome shotgun (WGS) entry which is preliminary data.</text>
</comment>
<dbReference type="Pfam" id="PF01370">
    <property type="entry name" value="Epimerase"/>
    <property type="match status" value="1"/>
</dbReference>
<dbReference type="AlphaFoldDB" id="X0XGU6"/>
<sequence>MNILVTGGAGYIGSVATEELIKAGHEVVVYDNLIYGHREAVHPTAVFEEGDLADKD</sequence>
<proteinExistence type="inferred from homology"/>
<dbReference type="GO" id="GO:0033499">
    <property type="term" value="P:galactose catabolic process via UDP-galactose, Leloir pathway"/>
    <property type="evidence" value="ECO:0007669"/>
    <property type="project" value="TreeGrafter"/>
</dbReference>
<dbReference type="PANTHER" id="PTHR43725:SF53">
    <property type="entry name" value="UDP-ARABINOSE 4-EPIMERASE 1"/>
    <property type="match status" value="1"/>
</dbReference>
<accession>X0XGU6</accession>
<gene>
    <name evidence="3" type="ORF">S01H1_51565</name>
</gene>
<reference evidence="3" key="1">
    <citation type="journal article" date="2014" name="Front. Microbiol.">
        <title>High frequency of phylogenetically diverse reductive dehalogenase-homologous genes in deep subseafloor sedimentary metagenomes.</title>
        <authorList>
            <person name="Kawai M."/>
            <person name="Futagami T."/>
            <person name="Toyoda A."/>
            <person name="Takaki Y."/>
            <person name="Nishi S."/>
            <person name="Hori S."/>
            <person name="Arai W."/>
            <person name="Tsubouchi T."/>
            <person name="Morono Y."/>
            <person name="Uchiyama I."/>
            <person name="Ito T."/>
            <person name="Fujiyama A."/>
            <person name="Inagaki F."/>
            <person name="Takami H."/>
        </authorList>
    </citation>
    <scope>NUCLEOTIDE SEQUENCE</scope>
    <source>
        <strain evidence="3">Expedition CK06-06</strain>
    </source>
</reference>
<organism evidence="3">
    <name type="scientific">marine sediment metagenome</name>
    <dbReference type="NCBI Taxonomy" id="412755"/>
    <lineage>
        <taxon>unclassified sequences</taxon>
        <taxon>metagenomes</taxon>
        <taxon>ecological metagenomes</taxon>
    </lineage>
</organism>
<evidence type="ECO:0000259" key="2">
    <source>
        <dbReference type="Pfam" id="PF01370"/>
    </source>
</evidence>
<dbReference type="SUPFAM" id="SSF51735">
    <property type="entry name" value="NAD(P)-binding Rossmann-fold domains"/>
    <property type="match status" value="1"/>
</dbReference>
<dbReference type="Gene3D" id="3.40.50.720">
    <property type="entry name" value="NAD(P)-binding Rossmann-like Domain"/>
    <property type="match status" value="1"/>
</dbReference>